<dbReference type="Pfam" id="PF00067">
    <property type="entry name" value="p450"/>
    <property type="match status" value="1"/>
</dbReference>
<accession>A0A2C5YK94</accession>
<dbReference type="EMBL" id="NJET01000001">
    <property type="protein sequence ID" value="PHH67434.1"/>
    <property type="molecule type" value="Genomic_DNA"/>
</dbReference>
<evidence type="ECO:0000256" key="2">
    <source>
        <dbReference type="ARBA" id="ARBA00010617"/>
    </source>
</evidence>
<evidence type="ECO:0000256" key="7">
    <source>
        <dbReference type="RuleBase" id="RU000461"/>
    </source>
</evidence>
<dbReference type="InterPro" id="IPR017972">
    <property type="entry name" value="Cyt_P450_CS"/>
</dbReference>
<evidence type="ECO:0000256" key="4">
    <source>
        <dbReference type="ARBA" id="ARBA00022723"/>
    </source>
</evidence>
<dbReference type="GO" id="GO:0004497">
    <property type="term" value="F:monooxygenase activity"/>
    <property type="evidence" value="ECO:0007669"/>
    <property type="project" value="UniProtKB-KW"/>
</dbReference>
<keyword evidence="7" id="KW-0503">Monooxygenase</keyword>
<organism evidence="9 10">
    <name type="scientific">Ophiocordyceps australis</name>
    <dbReference type="NCBI Taxonomy" id="1399860"/>
    <lineage>
        <taxon>Eukaryota</taxon>
        <taxon>Fungi</taxon>
        <taxon>Dikarya</taxon>
        <taxon>Ascomycota</taxon>
        <taxon>Pezizomycotina</taxon>
        <taxon>Sordariomycetes</taxon>
        <taxon>Hypocreomycetidae</taxon>
        <taxon>Hypocreales</taxon>
        <taxon>Ophiocordycipitaceae</taxon>
        <taxon>Ophiocordyceps</taxon>
    </lineage>
</organism>
<dbReference type="STRING" id="1399860.A0A2C5YK94"/>
<dbReference type="GO" id="GO:0016705">
    <property type="term" value="F:oxidoreductase activity, acting on paired donors, with incorporation or reduction of molecular oxygen"/>
    <property type="evidence" value="ECO:0007669"/>
    <property type="project" value="InterPro"/>
</dbReference>
<dbReference type="PRINTS" id="PR00463">
    <property type="entry name" value="EP450I"/>
</dbReference>
<dbReference type="Gene3D" id="1.10.630.10">
    <property type="entry name" value="Cytochrome P450"/>
    <property type="match status" value="1"/>
</dbReference>
<dbReference type="PROSITE" id="PS00086">
    <property type="entry name" value="CYTOCHROME_P450"/>
    <property type="match status" value="1"/>
</dbReference>
<dbReference type="InterPro" id="IPR050121">
    <property type="entry name" value="Cytochrome_P450_monoxygenase"/>
</dbReference>
<comment type="similarity">
    <text evidence="2 7">Belongs to the cytochrome P450 family.</text>
</comment>
<keyword evidence="10" id="KW-1185">Reference proteome</keyword>
<keyword evidence="8" id="KW-1133">Transmembrane helix</keyword>
<evidence type="ECO:0000313" key="9">
    <source>
        <dbReference type="EMBL" id="PHH67434.1"/>
    </source>
</evidence>
<evidence type="ECO:0000313" key="10">
    <source>
        <dbReference type="Proteomes" id="UP000226192"/>
    </source>
</evidence>
<feature type="binding site" description="axial binding residue" evidence="6">
    <location>
        <position position="463"/>
    </location>
    <ligand>
        <name>heme</name>
        <dbReference type="ChEBI" id="CHEBI:30413"/>
    </ligand>
    <ligandPart>
        <name>Fe</name>
        <dbReference type="ChEBI" id="CHEBI:18248"/>
    </ligandPart>
</feature>
<evidence type="ECO:0008006" key="11">
    <source>
        <dbReference type="Google" id="ProtNLM"/>
    </source>
</evidence>
<dbReference type="PRINTS" id="PR00385">
    <property type="entry name" value="P450"/>
</dbReference>
<keyword evidence="8" id="KW-0812">Transmembrane</keyword>
<evidence type="ECO:0000256" key="6">
    <source>
        <dbReference type="PIRSR" id="PIRSR602401-1"/>
    </source>
</evidence>
<dbReference type="GO" id="GO:0005506">
    <property type="term" value="F:iron ion binding"/>
    <property type="evidence" value="ECO:0007669"/>
    <property type="project" value="InterPro"/>
</dbReference>
<feature type="transmembrane region" description="Helical" evidence="8">
    <location>
        <begin position="30"/>
        <end position="52"/>
    </location>
</feature>
<sequence length="519" mass="59240">MAKPGFHFSSPESILLPYIAPLHKVDLNRLLQLAAALLVAFIFTQAIYRLWFHPLAKFPGPRILSLLHFPTLYKTHVQGIYFREARDLQRKYGRAVRIGPNHLLLDGSIAWTQVFGHRKGKDEFSKQPTPLKIDQLSIINTPLETHRRQRRQLGHAFSDAAMLEQEPVIRKYVDMLIQRLGEHAANKEPANVVSWFNFATFDIIGDLAFSEPFDGLKNNGYHPWVASVFEAIRGLSLTRFYSYYPGILWLSQKLSLSDSIATSFKIRAYAHEKALARIHQGEPPAHKDFVSYMMKKTRDGTDGMTEEEAVANAPLLILAGSETTATALSGFCFYTRQNTDAYDYLAQEIRTAFDCKEDINLRSTLSLLYLQACVNEILRVYPPAAVTQPRISPGEFVDGTYLPPGTLISVYQYATFHNPNNFTDPDSFIPERWLPPSHPRYDSRFDSDIKASFKPFSYGTRDCIGKNLALAELRFIIARILFSFDYELQPGQQDWDVRQTNFVLWEKGALYVQLTPRAQ</sequence>
<keyword evidence="8" id="KW-0472">Membrane</keyword>
<dbReference type="InterPro" id="IPR036396">
    <property type="entry name" value="Cyt_P450_sf"/>
</dbReference>
<dbReference type="AlphaFoldDB" id="A0A2C5YK94"/>
<gene>
    <name evidence="9" type="ORF">CDD81_45</name>
</gene>
<keyword evidence="4 6" id="KW-0479">Metal-binding</keyword>
<keyword evidence="7" id="KW-0560">Oxidoreductase</keyword>
<evidence type="ECO:0000256" key="3">
    <source>
        <dbReference type="ARBA" id="ARBA00022617"/>
    </source>
</evidence>
<dbReference type="OrthoDB" id="1470350at2759"/>
<evidence type="ECO:0000256" key="8">
    <source>
        <dbReference type="SAM" id="Phobius"/>
    </source>
</evidence>
<evidence type="ECO:0000256" key="5">
    <source>
        <dbReference type="ARBA" id="ARBA00023004"/>
    </source>
</evidence>
<dbReference type="GO" id="GO:0020037">
    <property type="term" value="F:heme binding"/>
    <property type="evidence" value="ECO:0007669"/>
    <property type="project" value="InterPro"/>
</dbReference>
<dbReference type="CDD" id="cd11058">
    <property type="entry name" value="CYP60B-like"/>
    <property type="match status" value="1"/>
</dbReference>
<dbReference type="PANTHER" id="PTHR24305:SF210">
    <property type="entry name" value="CYTOCHROME P450 MONOOXYGENASE ASQL-RELATED"/>
    <property type="match status" value="1"/>
</dbReference>
<dbReference type="Proteomes" id="UP000226192">
    <property type="component" value="Unassembled WGS sequence"/>
</dbReference>
<dbReference type="SUPFAM" id="SSF48264">
    <property type="entry name" value="Cytochrome P450"/>
    <property type="match status" value="1"/>
</dbReference>
<keyword evidence="3 6" id="KW-0349">Heme</keyword>
<protein>
    <recommendedName>
        <fullName evidence="11">Cytochrome P450</fullName>
    </recommendedName>
</protein>
<dbReference type="PANTHER" id="PTHR24305">
    <property type="entry name" value="CYTOCHROME P450"/>
    <property type="match status" value="1"/>
</dbReference>
<comment type="cofactor">
    <cofactor evidence="1 6">
        <name>heme</name>
        <dbReference type="ChEBI" id="CHEBI:30413"/>
    </cofactor>
</comment>
<keyword evidence="5 6" id="KW-0408">Iron</keyword>
<name>A0A2C5YK94_9HYPO</name>
<dbReference type="InterPro" id="IPR002401">
    <property type="entry name" value="Cyt_P450_E_grp-I"/>
</dbReference>
<comment type="caution">
    <text evidence="9">The sequence shown here is derived from an EMBL/GenBank/DDBJ whole genome shotgun (WGS) entry which is preliminary data.</text>
</comment>
<dbReference type="InterPro" id="IPR001128">
    <property type="entry name" value="Cyt_P450"/>
</dbReference>
<reference evidence="9 10" key="1">
    <citation type="submission" date="2017-06" db="EMBL/GenBank/DDBJ databases">
        <title>Ant-infecting Ophiocordyceps genomes reveal a high diversity of potential behavioral manipulation genes and a possible major role for enterotoxins.</title>
        <authorList>
            <person name="De Bekker C."/>
            <person name="Evans H.C."/>
            <person name="Brachmann A."/>
            <person name="Hughes D.P."/>
        </authorList>
    </citation>
    <scope>NUCLEOTIDE SEQUENCE [LARGE SCALE GENOMIC DNA]</scope>
    <source>
        <strain evidence="9 10">Map64</strain>
    </source>
</reference>
<evidence type="ECO:0000256" key="1">
    <source>
        <dbReference type="ARBA" id="ARBA00001971"/>
    </source>
</evidence>
<proteinExistence type="inferred from homology"/>